<name>A0A5J4S5W4_9ZZZZ</name>
<sequence>MKIEILANKKIENRSWYLCKGNLLEYLNNLKPTFYEFTIQRRIVKNRYLDSLFSTIKLGDPIPMITLTYNNRQGLEIISNTAEIDMTQVEILDGLQRTFRLWAYKILSDEYKECNDKTAANFAKYIKEKHRQFFDVGVISTSLIRNLIDSEERDINQISNLFSEFDVYFFLWVGLTDKEIIRKMLVLNAGQKAVSNTHQFELLFLHWYNYINKQNSLIILYREKDDNSPNVKKGKRKIGEFMFSSVIVALQSFLEMKPLRVSDDLIDNNNEEEESNDKIYENVFSKAFIEYYLSELYSLDTILMEIESEKGKEWFVKDTTLSGVFAAIGKYTNISENWTIDELVNSSKEGFNNLSSTKIQINRQFLSRHSSPSAPLQVNLI</sequence>
<organism evidence="1">
    <name type="scientific">termite gut metagenome</name>
    <dbReference type="NCBI Taxonomy" id="433724"/>
    <lineage>
        <taxon>unclassified sequences</taxon>
        <taxon>metagenomes</taxon>
        <taxon>organismal metagenomes</taxon>
    </lineage>
</organism>
<accession>A0A5J4S5W4</accession>
<comment type="caution">
    <text evidence="1">The sequence shown here is derived from an EMBL/GenBank/DDBJ whole genome shotgun (WGS) entry which is preliminary data.</text>
</comment>
<evidence type="ECO:0008006" key="2">
    <source>
        <dbReference type="Google" id="ProtNLM"/>
    </source>
</evidence>
<reference evidence="1" key="1">
    <citation type="submission" date="2019-03" db="EMBL/GenBank/DDBJ databases">
        <title>Single cell metagenomics reveals metabolic interactions within the superorganism composed of flagellate Streblomastix strix and complex community of Bacteroidetes bacteria on its surface.</title>
        <authorList>
            <person name="Treitli S.C."/>
            <person name="Kolisko M."/>
            <person name="Husnik F."/>
            <person name="Keeling P."/>
            <person name="Hampl V."/>
        </authorList>
    </citation>
    <scope>NUCLEOTIDE SEQUENCE</scope>
    <source>
        <strain evidence="1">STM</strain>
    </source>
</reference>
<dbReference type="EMBL" id="SNRY01000438">
    <property type="protein sequence ID" value="KAA6340730.1"/>
    <property type="molecule type" value="Genomic_DNA"/>
</dbReference>
<proteinExistence type="predicted"/>
<evidence type="ECO:0000313" key="1">
    <source>
        <dbReference type="EMBL" id="KAA6340730.1"/>
    </source>
</evidence>
<dbReference type="AlphaFoldDB" id="A0A5J4S5W4"/>
<gene>
    <name evidence="1" type="ORF">EZS27_011413</name>
</gene>
<protein>
    <recommendedName>
        <fullName evidence="2">DUF262 domain-containing protein</fullName>
    </recommendedName>
</protein>